<name>A0ABD1TG39_9LAMI</name>
<dbReference type="PANTHER" id="PTHR36741">
    <property type="entry name" value="OS07G0100500 PROTEIN"/>
    <property type="match status" value="1"/>
</dbReference>
<keyword evidence="2" id="KW-1185">Reference proteome</keyword>
<evidence type="ECO:0000313" key="1">
    <source>
        <dbReference type="EMBL" id="KAL2511523.1"/>
    </source>
</evidence>
<dbReference type="PANTHER" id="PTHR36741:SF1">
    <property type="entry name" value="OS07G0100500 PROTEIN"/>
    <property type="match status" value="1"/>
</dbReference>
<protein>
    <submittedName>
        <fullName evidence="1">Uncharacterized protein</fullName>
    </submittedName>
</protein>
<reference evidence="2" key="1">
    <citation type="submission" date="2024-07" db="EMBL/GenBank/DDBJ databases">
        <title>Two chromosome-level genome assemblies of Korean endemic species Abeliophyllum distichum and Forsythia ovata (Oleaceae).</title>
        <authorList>
            <person name="Jang H."/>
        </authorList>
    </citation>
    <scope>NUCLEOTIDE SEQUENCE [LARGE SCALE GENOMIC DNA]</scope>
</reference>
<evidence type="ECO:0000313" key="2">
    <source>
        <dbReference type="Proteomes" id="UP001604336"/>
    </source>
</evidence>
<accession>A0ABD1TG39</accession>
<sequence>MVDLRTNLMYQGSLSPRSSCFKEGLPRSLSFLRNKENVKRRREIHFLGVDNLNVASPNRADPSSLNCSEEDKFSETTGIGVFLLLSFLDVLEKSTDMYLSGQKLESLHQVHLISLLTIAGVLL</sequence>
<organism evidence="1 2">
    <name type="scientific">Abeliophyllum distichum</name>
    <dbReference type="NCBI Taxonomy" id="126358"/>
    <lineage>
        <taxon>Eukaryota</taxon>
        <taxon>Viridiplantae</taxon>
        <taxon>Streptophyta</taxon>
        <taxon>Embryophyta</taxon>
        <taxon>Tracheophyta</taxon>
        <taxon>Spermatophyta</taxon>
        <taxon>Magnoliopsida</taxon>
        <taxon>eudicotyledons</taxon>
        <taxon>Gunneridae</taxon>
        <taxon>Pentapetalae</taxon>
        <taxon>asterids</taxon>
        <taxon>lamiids</taxon>
        <taxon>Lamiales</taxon>
        <taxon>Oleaceae</taxon>
        <taxon>Forsythieae</taxon>
        <taxon>Abeliophyllum</taxon>
    </lineage>
</organism>
<comment type="caution">
    <text evidence="1">The sequence shown here is derived from an EMBL/GenBank/DDBJ whole genome shotgun (WGS) entry which is preliminary data.</text>
</comment>
<proteinExistence type="predicted"/>
<dbReference type="Proteomes" id="UP001604336">
    <property type="component" value="Unassembled WGS sequence"/>
</dbReference>
<dbReference type="EMBL" id="JBFOLK010000005">
    <property type="protein sequence ID" value="KAL2511523.1"/>
    <property type="molecule type" value="Genomic_DNA"/>
</dbReference>
<dbReference type="AlphaFoldDB" id="A0ABD1TG39"/>
<gene>
    <name evidence="1" type="ORF">Adt_17123</name>
</gene>